<feature type="domain" description="Glyceraldehyde 3-phosphate dehydrogenase NAD(P) binding" evidence="9">
    <location>
        <begin position="3"/>
        <end position="152"/>
    </location>
</feature>
<feature type="active site" description="Nucleophile" evidence="3">
    <location>
        <position position="152"/>
    </location>
</feature>
<feature type="binding site" evidence="4">
    <location>
        <position position="182"/>
    </location>
    <ligand>
        <name>D-glyceraldehyde 3-phosphate</name>
        <dbReference type="ChEBI" id="CHEBI:59776"/>
    </ligand>
</feature>
<name>A0A7U9TL67_9MOLU</name>
<evidence type="ECO:0000256" key="7">
    <source>
        <dbReference type="RuleBase" id="RU000397"/>
    </source>
</evidence>
<dbReference type="Proteomes" id="UP000620133">
    <property type="component" value="Chromosome"/>
</dbReference>
<dbReference type="SUPFAM" id="SSF55347">
    <property type="entry name" value="Glyceraldehyde-3-phosphate dehydrogenase-like, C-terminal domain"/>
    <property type="match status" value="1"/>
</dbReference>
<keyword evidence="2 8" id="KW-0560">Oxidoreductase</keyword>
<feature type="binding site" evidence="4">
    <location>
        <begin position="213"/>
        <end position="214"/>
    </location>
    <ligand>
        <name>D-glyceraldehyde 3-phosphate</name>
        <dbReference type="ChEBI" id="CHEBI:59776"/>
    </ligand>
</feature>
<keyword evidence="5" id="KW-0547">Nucleotide-binding</keyword>
<dbReference type="GO" id="GO:0016620">
    <property type="term" value="F:oxidoreductase activity, acting on the aldehyde or oxo group of donors, NAD or NADP as acceptor"/>
    <property type="evidence" value="ECO:0007669"/>
    <property type="project" value="InterPro"/>
</dbReference>
<dbReference type="SUPFAM" id="SSF51735">
    <property type="entry name" value="NAD(P)-binding Rossmann-fold domains"/>
    <property type="match status" value="1"/>
</dbReference>
<evidence type="ECO:0000259" key="9">
    <source>
        <dbReference type="SMART" id="SM00846"/>
    </source>
</evidence>
<dbReference type="AlphaFoldDB" id="A0A7U9TL67"/>
<accession>A0A7U9TL67</accession>
<feature type="binding site" evidence="5">
    <location>
        <position position="34"/>
    </location>
    <ligand>
        <name>NAD(+)</name>
        <dbReference type="ChEBI" id="CHEBI:57540"/>
    </ligand>
</feature>
<organism evidence="10 11">
    <name type="scientific">Mariniplasma anaerobium</name>
    <dbReference type="NCBI Taxonomy" id="2735436"/>
    <lineage>
        <taxon>Bacteria</taxon>
        <taxon>Bacillati</taxon>
        <taxon>Mycoplasmatota</taxon>
        <taxon>Mollicutes</taxon>
        <taxon>Acholeplasmatales</taxon>
        <taxon>Acholeplasmataceae</taxon>
        <taxon>Mariniplasma</taxon>
    </lineage>
</organism>
<dbReference type="Gene3D" id="3.30.360.10">
    <property type="entry name" value="Dihydrodipicolinate Reductase, domain 2"/>
    <property type="match status" value="1"/>
</dbReference>
<dbReference type="PROSITE" id="PS00071">
    <property type="entry name" value="GAPDH"/>
    <property type="match status" value="1"/>
</dbReference>
<dbReference type="PRINTS" id="PR00078">
    <property type="entry name" value="G3PDHDRGNASE"/>
</dbReference>
<evidence type="ECO:0000256" key="6">
    <source>
        <dbReference type="PIRSR" id="PIRSR000149-4"/>
    </source>
</evidence>
<evidence type="ECO:0000313" key="10">
    <source>
        <dbReference type="EMBL" id="BCR36541.1"/>
    </source>
</evidence>
<dbReference type="InterPro" id="IPR020828">
    <property type="entry name" value="GlycerAld_3-P_DH_NAD(P)-bd"/>
</dbReference>
<feature type="binding site" evidence="4">
    <location>
        <begin position="151"/>
        <end position="153"/>
    </location>
    <ligand>
        <name>D-glyceraldehyde 3-phosphate</name>
        <dbReference type="ChEBI" id="CHEBI:59776"/>
    </ligand>
</feature>
<protein>
    <recommendedName>
        <fullName evidence="8">Glyceraldehyde-3-phosphate dehydrogenase</fullName>
        <ecNumber evidence="8">1.2.1.-</ecNumber>
    </recommendedName>
</protein>
<dbReference type="InterPro" id="IPR006424">
    <property type="entry name" value="Glyceraldehyde-3-P_DH_1"/>
</dbReference>
<dbReference type="FunFam" id="3.40.50.720:FF:000001">
    <property type="entry name" value="Glyceraldehyde-3-phosphate dehydrogenase"/>
    <property type="match status" value="1"/>
</dbReference>
<feature type="binding site" evidence="5">
    <location>
        <begin position="12"/>
        <end position="13"/>
    </location>
    <ligand>
        <name>NAD(+)</name>
        <dbReference type="ChEBI" id="CHEBI:57540"/>
    </ligand>
</feature>
<dbReference type="InterPro" id="IPR020831">
    <property type="entry name" value="GlycerAld/Erythrose_P_DH"/>
</dbReference>
<dbReference type="SMART" id="SM00846">
    <property type="entry name" value="Gp_dh_N"/>
    <property type="match status" value="1"/>
</dbReference>
<dbReference type="PIRSF" id="PIRSF000149">
    <property type="entry name" value="GAP_DH"/>
    <property type="match status" value="1"/>
</dbReference>
<dbReference type="FunFam" id="3.30.360.10:FF:000002">
    <property type="entry name" value="Glyceraldehyde-3-phosphate dehydrogenase"/>
    <property type="match status" value="1"/>
</dbReference>
<evidence type="ECO:0000313" key="11">
    <source>
        <dbReference type="Proteomes" id="UP000620133"/>
    </source>
</evidence>
<dbReference type="CDD" id="cd18126">
    <property type="entry name" value="GAPDH_I_C"/>
    <property type="match status" value="1"/>
</dbReference>
<feature type="site" description="Activates thiol group during catalysis" evidence="6">
    <location>
        <position position="179"/>
    </location>
</feature>
<reference evidence="10" key="1">
    <citation type="submission" date="2021-01" db="EMBL/GenBank/DDBJ databases">
        <title>Draft genome sequence of Acholeplasmataceae bacterium strain Mahy22.</title>
        <authorList>
            <person name="Watanabe M."/>
            <person name="Kojima H."/>
            <person name="Fukui M."/>
        </authorList>
    </citation>
    <scope>NUCLEOTIDE SEQUENCE</scope>
    <source>
        <strain evidence="10">Mahy22</strain>
    </source>
</reference>
<dbReference type="PANTHER" id="PTHR43148">
    <property type="entry name" value="GLYCERALDEHYDE-3-PHOSPHATE DEHYDROGENASE 2"/>
    <property type="match status" value="1"/>
</dbReference>
<evidence type="ECO:0000256" key="1">
    <source>
        <dbReference type="ARBA" id="ARBA00007406"/>
    </source>
</evidence>
<dbReference type="InterPro" id="IPR036291">
    <property type="entry name" value="NAD(P)-bd_dom_sf"/>
</dbReference>
<evidence type="ECO:0000256" key="5">
    <source>
        <dbReference type="PIRSR" id="PIRSR000149-3"/>
    </source>
</evidence>
<sequence>MAIKVAINGFGRIGRLAYRLMADDPKFDVVAINDLTDPETLAYLLKYDTAQRNFKIDSISTDGDQLVVDGKKITIYSIKDPKELPWKKYGVDVVLECTGFFASKEKASWHIQAGAKKVVISAPAGNDVKTIVYNVNDDILDGSEDVISGASCTTNCLAPIAKVLDDNFGIAGGFMTTIHAYTADQSLQDQPHKKGFMSRRGRAAAESVIPSSTGAAKAIGLVLPQLKGKLDGTALRVPTVTGSIVDLTVEVKKHTTLEEIDAAFKAAANESLAYVSDPIVSSDVIGTRFGSLYDANTTQIVNYDDRQLVKVMAWYDNEMSYTAQLVRTVSKLASLIK</sequence>
<dbReference type="InterPro" id="IPR020830">
    <property type="entry name" value="GlycerAld_3-P_DH_AS"/>
</dbReference>
<comment type="similarity">
    <text evidence="1 7">Belongs to the glyceraldehyde-3-phosphate dehydrogenase family.</text>
</comment>
<feature type="binding site" evidence="5">
    <location>
        <position position="317"/>
    </location>
    <ligand>
        <name>NAD(+)</name>
        <dbReference type="ChEBI" id="CHEBI:57540"/>
    </ligand>
</feature>
<dbReference type="Pfam" id="PF00044">
    <property type="entry name" value="Gp_dh_N"/>
    <property type="match status" value="1"/>
</dbReference>
<evidence type="ECO:0000256" key="2">
    <source>
        <dbReference type="ARBA" id="ARBA00023002"/>
    </source>
</evidence>
<dbReference type="KEGG" id="manr:MPAN_014340"/>
<dbReference type="EMBL" id="AP024412">
    <property type="protein sequence ID" value="BCR36541.1"/>
    <property type="molecule type" value="Genomic_DNA"/>
</dbReference>
<dbReference type="GO" id="GO:0050661">
    <property type="term" value="F:NADP binding"/>
    <property type="evidence" value="ECO:0007669"/>
    <property type="project" value="InterPro"/>
</dbReference>
<dbReference type="GO" id="GO:0051287">
    <property type="term" value="F:NAD binding"/>
    <property type="evidence" value="ECO:0007669"/>
    <property type="project" value="InterPro"/>
</dbReference>
<dbReference type="GO" id="GO:0006006">
    <property type="term" value="P:glucose metabolic process"/>
    <property type="evidence" value="ECO:0007669"/>
    <property type="project" value="InterPro"/>
</dbReference>
<gene>
    <name evidence="10" type="ORF">MPAN_014340</name>
</gene>
<keyword evidence="11" id="KW-1185">Reference proteome</keyword>
<dbReference type="CDD" id="cd05214">
    <property type="entry name" value="GAPDH_I_N"/>
    <property type="match status" value="1"/>
</dbReference>
<dbReference type="EC" id="1.2.1.-" evidence="8"/>
<dbReference type="Pfam" id="PF02800">
    <property type="entry name" value="Gp_dh_C"/>
    <property type="match status" value="1"/>
</dbReference>
<evidence type="ECO:0000256" key="4">
    <source>
        <dbReference type="PIRSR" id="PIRSR000149-2"/>
    </source>
</evidence>
<dbReference type="NCBIfam" id="TIGR01534">
    <property type="entry name" value="GAPDH-I"/>
    <property type="match status" value="1"/>
</dbReference>
<dbReference type="InterPro" id="IPR020829">
    <property type="entry name" value="GlycerAld_3-P_DH_cat"/>
</dbReference>
<evidence type="ECO:0000256" key="3">
    <source>
        <dbReference type="PIRSR" id="PIRSR000149-1"/>
    </source>
</evidence>
<proteinExistence type="inferred from homology"/>
<feature type="binding site" evidence="4">
    <location>
        <position position="236"/>
    </location>
    <ligand>
        <name>D-glyceraldehyde 3-phosphate</name>
        <dbReference type="ChEBI" id="CHEBI:59776"/>
    </ligand>
</feature>
<dbReference type="RefSeq" id="WP_176240072.1">
    <property type="nucleotide sequence ID" value="NZ_AP024412.1"/>
</dbReference>
<dbReference type="Gene3D" id="3.40.50.720">
    <property type="entry name" value="NAD(P)-binding Rossmann-like Domain"/>
    <property type="match status" value="1"/>
</dbReference>
<keyword evidence="5" id="KW-0520">NAD</keyword>
<feature type="binding site" evidence="5">
    <location>
        <position position="121"/>
    </location>
    <ligand>
        <name>NAD(+)</name>
        <dbReference type="ChEBI" id="CHEBI:57540"/>
    </ligand>
</feature>
<evidence type="ECO:0000256" key="8">
    <source>
        <dbReference type="RuleBase" id="RU361160"/>
    </source>
</evidence>